<reference evidence="1" key="1">
    <citation type="submission" date="2014-07" db="EMBL/GenBank/DDBJ databases">
        <authorList>
            <person name="Zhang J.E."/>
            <person name="Yang H."/>
            <person name="Guo J."/>
            <person name="Deng Z."/>
            <person name="Luo H."/>
            <person name="Luo M."/>
            <person name="Zhao B."/>
        </authorList>
    </citation>
    <scope>NUCLEOTIDE SEQUENCE</scope>
    <source>
        <strain evidence="1">AM4</strain>
    </source>
</reference>
<dbReference type="AlphaFoldDB" id="A0A1L7RJV8"/>
<name>A0A1L7RJV8_9ACTO</name>
<dbReference type="EMBL" id="LK995470">
    <property type="protein sequence ID" value="CED90290.1"/>
    <property type="molecule type" value="Genomic_DNA"/>
</dbReference>
<gene>
    <name evidence="1" type="ORF">AAM4_0395</name>
</gene>
<protein>
    <submittedName>
        <fullName evidence="1">Uncharacterized protein</fullName>
    </submittedName>
</protein>
<organism evidence="1">
    <name type="scientific">Actinomyces succiniciruminis</name>
    <dbReference type="NCBI Taxonomy" id="1522002"/>
    <lineage>
        <taxon>Bacteria</taxon>
        <taxon>Bacillati</taxon>
        <taxon>Actinomycetota</taxon>
        <taxon>Actinomycetes</taxon>
        <taxon>Actinomycetales</taxon>
        <taxon>Actinomycetaceae</taxon>
        <taxon>Actinomyces</taxon>
    </lineage>
</organism>
<sequence>MARTKSYKPRHKADRKRLVDVLRDAARTAECGLADWLLADDGVAEEATNYLRSLVIADNTMEEVPAR</sequence>
<proteinExistence type="predicted"/>
<dbReference type="RefSeq" id="WP_210578622.1">
    <property type="nucleotide sequence ID" value="NZ_LK995470.1"/>
</dbReference>
<evidence type="ECO:0000313" key="1">
    <source>
        <dbReference type="EMBL" id="CED90290.1"/>
    </source>
</evidence>
<accession>A0A1L7RJV8</accession>